<organism evidence="1 2">
    <name type="scientific">Diploscapter pachys</name>
    <dbReference type="NCBI Taxonomy" id="2018661"/>
    <lineage>
        <taxon>Eukaryota</taxon>
        <taxon>Metazoa</taxon>
        <taxon>Ecdysozoa</taxon>
        <taxon>Nematoda</taxon>
        <taxon>Chromadorea</taxon>
        <taxon>Rhabditida</taxon>
        <taxon>Rhabditina</taxon>
        <taxon>Rhabditomorpha</taxon>
        <taxon>Rhabditoidea</taxon>
        <taxon>Rhabditidae</taxon>
        <taxon>Diploscapter</taxon>
    </lineage>
</organism>
<gene>
    <name evidence="1" type="ORF">WR25_04599</name>
</gene>
<evidence type="ECO:0000313" key="1">
    <source>
        <dbReference type="EMBL" id="PAV86823.1"/>
    </source>
</evidence>
<reference evidence="1 2" key="1">
    <citation type="journal article" date="2017" name="Curr. Biol.">
        <title>Genome architecture and evolution of a unichromosomal asexual nematode.</title>
        <authorList>
            <person name="Fradin H."/>
            <person name="Zegar C."/>
            <person name="Gutwein M."/>
            <person name="Lucas J."/>
            <person name="Kovtun M."/>
            <person name="Corcoran D."/>
            <person name="Baugh L.R."/>
            <person name="Kiontke K."/>
            <person name="Gunsalus K."/>
            <person name="Fitch D.H."/>
            <person name="Piano F."/>
        </authorList>
    </citation>
    <scope>NUCLEOTIDE SEQUENCE [LARGE SCALE GENOMIC DNA]</scope>
    <source>
        <strain evidence="1">PF1309</strain>
    </source>
</reference>
<evidence type="ECO:0000313" key="2">
    <source>
        <dbReference type="Proteomes" id="UP000218231"/>
    </source>
</evidence>
<dbReference type="AlphaFoldDB" id="A0A2A2LKR5"/>
<name>A0A2A2LKR5_9BILA</name>
<accession>A0A2A2LKR5</accession>
<dbReference type="EMBL" id="LIAE01006629">
    <property type="protein sequence ID" value="PAV86823.1"/>
    <property type="molecule type" value="Genomic_DNA"/>
</dbReference>
<comment type="caution">
    <text evidence="1">The sequence shown here is derived from an EMBL/GenBank/DDBJ whole genome shotgun (WGS) entry which is preliminary data.</text>
</comment>
<dbReference type="Proteomes" id="UP000218231">
    <property type="component" value="Unassembled WGS sequence"/>
</dbReference>
<keyword evidence="2" id="KW-1185">Reference proteome</keyword>
<sequence length="147" mass="15723">MPSAHILRHSRSPNAAVVARIAHSHLVCASHYLQRSTLLFPFLYGVAYRSILSNGHNPDRSSELPDALCKNISFPTEECPLPFLTCSSADLQAVSLGSLYSSTYRSTGLSVAGRVQCTEKCLLPSSTICGFSSQLSTPPEAVGAVIL</sequence>
<proteinExistence type="predicted"/>
<protein>
    <submittedName>
        <fullName evidence="1">Uncharacterized protein</fullName>
    </submittedName>
</protein>